<dbReference type="Proteomes" id="UP000887565">
    <property type="component" value="Unplaced"/>
</dbReference>
<dbReference type="WBParaSite" id="nRc.2.0.1.t03201-RA">
    <property type="protein sequence ID" value="nRc.2.0.1.t03201-RA"/>
    <property type="gene ID" value="nRc.2.0.1.g03201"/>
</dbReference>
<protein>
    <submittedName>
        <fullName evidence="2">Uncharacterized protein</fullName>
    </submittedName>
</protein>
<proteinExistence type="predicted"/>
<reference evidence="2" key="1">
    <citation type="submission" date="2022-11" db="UniProtKB">
        <authorList>
            <consortium name="WormBaseParasite"/>
        </authorList>
    </citation>
    <scope>IDENTIFICATION</scope>
</reference>
<keyword evidence="1" id="KW-1185">Reference proteome</keyword>
<evidence type="ECO:0000313" key="2">
    <source>
        <dbReference type="WBParaSite" id="nRc.2.0.1.t03201-RA"/>
    </source>
</evidence>
<name>A0A915HNW4_ROMCU</name>
<evidence type="ECO:0000313" key="1">
    <source>
        <dbReference type="Proteomes" id="UP000887565"/>
    </source>
</evidence>
<sequence length="90" mass="10275">MREVDNPMGKQFACYISLAKTNGQRYVINMTGLIDKEWTLTPGLWYPMMEDVYPCNYPMGYHGEVHSVILKLQTLALFPVSQPLTQMSAT</sequence>
<accession>A0A915HNW4</accession>
<dbReference type="AlphaFoldDB" id="A0A915HNW4"/>
<organism evidence="1 2">
    <name type="scientific">Romanomermis culicivorax</name>
    <name type="common">Nematode worm</name>
    <dbReference type="NCBI Taxonomy" id="13658"/>
    <lineage>
        <taxon>Eukaryota</taxon>
        <taxon>Metazoa</taxon>
        <taxon>Ecdysozoa</taxon>
        <taxon>Nematoda</taxon>
        <taxon>Enoplea</taxon>
        <taxon>Dorylaimia</taxon>
        <taxon>Mermithida</taxon>
        <taxon>Mermithoidea</taxon>
        <taxon>Mermithidae</taxon>
        <taxon>Romanomermis</taxon>
    </lineage>
</organism>